<keyword evidence="2" id="KW-0539">Nucleus</keyword>
<sequence>MDTATRKIFQERIDQLESLVRSLLDKQQSKLNAPLPDSVAFPMATDVAGDTDPLTYGVGSMNLENHGSSYVESDHWKAILDEIGDLKGMVQQHPEDLGDPYTDPVLPGNDLFLLQTYPTTKMDIIATIPPRIVVDSMMSKYFKWADMPVSLVIHRGVFFKQYEAFWEDPLSTSTMWLTILYGMMYTVAYCTLFINGDAGSLDETTASEYRSMVIISREKMIQCLRLGNYMKGAPHTIEALLAFLQTEYLQGEDTQHGCWQLTGVIIRVALKMGYHRDGSHFPNISVYEAEMRRRTWYILTQFDTASASQVGLPRIIKETQCDTAEPRNLLDNDFDDTSTVLPPARPQNEHTLVQFLVYKSRVVSVYGMICDFTTSSKQRDYEEAMRLDVLLNTAYAQKPPILELKSMQRSVLDGAELITRRIYMAMSYHHAQITLHRKFMILAKANSKYSISHTTCVNAATEMLQLQAELFEQCQPGRMLYTDRWKILSLVQSEFLLATTVLCFNLDDDIKKGLIGGKVAMKSVEALERSRSVWEPQKVFSKEAQTALNTIDVVLGRLHSRSENNGADNAQPSEASVGFTSSVLADMSYGDGQSFDPPADQDRSQTEAFQSMQGSSVSTAFDAFFEMEQEWEGWLQL</sequence>
<dbReference type="GO" id="GO:0008270">
    <property type="term" value="F:zinc ion binding"/>
    <property type="evidence" value="ECO:0007669"/>
    <property type="project" value="InterPro"/>
</dbReference>
<dbReference type="PANTHER" id="PTHR31001">
    <property type="entry name" value="UNCHARACTERIZED TRANSCRIPTIONAL REGULATORY PROTEIN"/>
    <property type="match status" value="1"/>
</dbReference>
<evidence type="ECO:0000313" key="6">
    <source>
        <dbReference type="Proteomes" id="UP000292402"/>
    </source>
</evidence>
<dbReference type="AlphaFoldDB" id="A0A4Q4MUK7"/>
<evidence type="ECO:0000256" key="2">
    <source>
        <dbReference type="ARBA" id="ARBA00023242"/>
    </source>
</evidence>
<dbReference type="InterPro" id="IPR007219">
    <property type="entry name" value="XnlR_reg_dom"/>
</dbReference>
<dbReference type="GO" id="GO:0005634">
    <property type="term" value="C:nucleus"/>
    <property type="evidence" value="ECO:0007669"/>
    <property type="project" value="UniProtKB-SubCell"/>
</dbReference>
<comment type="subcellular location">
    <subcellularLocation>
        <location evidence="1">Nucleus</location>
    </subcellularLocation>
</comment>
<evidence type="ECO:0000256" key="1">
    <source>
        <dbReference type="ARBA" id="ARBA00004123"/>
    </source>
</evidence>
<accession>A0A4Q4MUK7</accession>
<dbReference type="EMBL" id="PDXA01000003">
    <property type="protein sequence ID" value="RYN60010.1"/>
    <property type="molecule type" value="Genomic_DNA"/>
</dbReference>
<dbReference type="Proteomes" id="UP000292402">
    <property type="component" value="Unassembled WGS sequence"/>
</dbReference>
<dbReference type="CDD" id="cd12148">
    <property type="entry name" value="fungal_TF_MHR"/>
    <property type="match status" value="1"/>
</dbReference>
<dbReference type="GO" id="GO:0006351">
    <property type="term" value="P:DNA-templated transcription"/>
    <property type="evidence" value="ECO:0007669"/>
    <property type="project" value="InterPro"/>
</dbReference>
<feature type="domain" description="Xylanolytic transcriptional activator regulatory" evidence="4">
    <location>
        <begin position="258"/>
        <end position="332"/>
    </location>
</feature>
<proteinExistence type="predicted"/>
<evidence type="ECO:0000313" key="5">
    <source>
        <dbReference type="EMBL" id="RYN60010.1"/>
    </source>
</evidence>
<evidence type="ECO:0000256" key="3">
    <source>
        <dbReference type="SAM" id="MobiDB-lite"/>
    </source>
</evidence>
<comment type="caution">
    <text evidence="5">The sequence shown here is derived from an EMBL/GenBank/DDBJ whole genome shotgun (WGS) entry which is preliminary data.</text>
</comment>
<protein>
    <recommendedName>
        <fullName evidence="4">Xylanolytic transcriptional activator regulatory domain-containing protein</fullName>
    </recommendedName>
</protein>
<dbReference type="GO" id="GO:0003677">
    <property type="term" value="F:DNA binding"/>
    <property type="evidence" value="ECO:0007669"/>
    <property type="project" value="InterPro"/>
</dbReference>
<name>A0A4Q4MUK7_9PLEO</name>
<organism evidence="5 6">
    <name type="scientific">Alternaria tenuissima</name>
    <dbReference type="NCBI Taxonomy" id="119927"/>
    <lineage>
        <taxon>Eukaryota</taxon>
        <taxon>Fungi</taxon>
        <taxon>Dikarya</taxon>
        <taxon>Ascomycota</taxon>
        <taxon>Pezizomycotina</taxon>
        <taxon>Dothideomycetes</taxon>
        <taxon>Pleosporomycetidae</taxon>
        <taxon>Pleosporales</taxon>
        <taxon>Pleosporineae</taxon>
        <taxon>Pleosporaceae</taxon>
        <taxon>Alternaria</taxon>
        <taxon>Alternaria sect. Alternaria</taxon>
        <taxon>Alternaria alternata complex</taxon>
    </lineage>
</organism>
<evidence type="ECO:0000259" key="4">
    <source>
        <dbReference type="SMART" id="SM00906"/>
    </source>
</evidence>
<dbReference type="PANTHER" id="PTHR31001:SF74">
    <property type="entry name" value="ZN(II)2CYS6 TRANSCRIPTION FACTOR (EUROFUNG)"/>
    <property type="match status" value="1"/>
</dbReference>
<dbReference type="SMART" id="SM00906">
    <property type="entry name" value="Fungal_trans"/>
    <property type="match status" value="1"/>
</dbReference>
<gene>
    <name evidence="5" type="ORF">AA0114_g1462</name>
</gene>
<dbReference type="InterPro" id="IPR050613">
    <property type="entry name" value="Sec_Metabolite_Reg"/>
</dbReference>
<dbReference type="Pfam" id="PF04082">
    <property type="entry name" value="Fungal_trans"/>
    <property type="match status" value="1"/>
</dbReference>
<reference evidence="6" key="1">
    <citation type="journal article" date="2019" name="bioRxiv">
        <title>Genomics, evolutionary history and diagnostics of the Alternaria alternata species group including apple and Asian pear pathotypes.</title>
        <authorList>
            <person name="Armitage A.D."/>
            <person name="Cockerton H.M."/>
            <person name="Sreenivasaprasad S."/>
            <person name="Woodhall J.W."/>
            <person name="Lane C.R."/>
            <person name="Harrison R.J."/>
            <person name="Clarkson J.P."/>
        </authorList>
    </citation>
    <scope>NUCLEOTIDE SEQUENCE [LARGE SCALE GENOMIC DNA]</scope>
    <source>
        <strain evidence="6">FERA 1082</strain>
    </source>
</reference>
<feature type="region of interest" description="Disordered" evidence="3">
    <location>
        <begin position="590"/>
        <end position="612"/>
    </location>
</feature>